<keyword evidence="8" id="KW-1185">Reference proteome</keyword>
<dbReference type="GO" id="GO:0003755">
    <property type="term" value="F:peptidyl-prolyl cis-trans isomerase activity"/>
    <property type="evidence" value="ECO:0007669"/>
    <property type="project" value="UniProtKB-UniRule"/>
</dbReference>
<organism evidence="7 8">
    <name type="scientific">Acidimicrobium ferrooxidans (strain DSM 10331 / JCM 15462 / NBRC 103882 / ICP)</name>
    <dbReference type="NCBI Taxonomy" id="525909"/>
    <lineage>
        <taxon>Bacteria</taxon>
        <taxon>Bacillati</taxon>
        <taxon>Actinomycetota</taxon>
        <taxon>Acidimicrobiia</taxon>
        <taxon>Acidimicrobiales</taxon>
        <taxon>Acidimicrobiaceae</taxon>
        <taxon>Acidimicrobium</taxon>
    </lineage>
</organism>
<sequence length="282" mass="30035">MRAPLTSRLEAGARAARCGRASPEALATSLAEVPSAKRARIRANQERLRAERAARQRRTRLIRRGVIVLVILVALLALIYELTRPTAKPAKGLLANGCPNPNGSAPKRTHFGAYPKECLVAGDTYTATVDTTAGTFTFRLEPNLGPKSANAFYVLSLYHFYDGTTFFRVIPGFVIQGGSPTNTDTGSPGFAYADKNPPAGSYRFGTLAMANSGAPGTNGSQFFIVSGPAGEQLPPDYSVFGQVTSGLNVITTINDAGSAQNNGIPPKHTYRIVSIHWHIASS</sequence>
<comment type="similarity">
    <text evidence="4">Belongs to the cyclophilin-type PPIase family.</text>
</comment>
<proteinExistence type="inferred from homology"/>
<gene>
    <name evidence="7" type="ordered locus">Afer_0109</name>
</gene>
<dbReference type="PANTHER" id="PTHR45625">
    <property type="entry name" value="PEPTIDYL-PROLYL CIS-TRANS ISOMERASE-RELATED"/>
    <property type="match status" value="1"/>
</dbReference>
<dbReference type="PROSITE" id="PS50072">
    <property type="entry name" value="CSA_PPIASE_2"/>
    <property type="match status" value="1"/>
</dbReference>
<comment type="catalytic activity">
    <reaction evidence="4">
        <text>[protein]-peptidylproline (omega=180) = [protein]-peptidylproline (omega=0)</text>
        <dbReference type="Rhea" id="RHEA:16237"/>
        <dbReference type="Rhea" id="RHEA-COMP:10747"/>
        <dbReference type="Rhea" id="RHEA-COMP:10748"/>
        <dbReference type="ChEBI" id="CHEBI:83833"/>
        <dbReference type="ChEBI" id="CHEBI:83834"/>
        <dbReference type="EC" id="5.2.1.8"/>
    </reaction>
</comment>
<dbReference type="Proteomes" id="UP000000771">
    <property type="component" value="Chromosome"/>
</dbReference>
<keyword evidence="2 4" id="KW-0697">Rotamase</keyword>
<dbReference type="InterPro" id="IPR002130">
    <property type="entry name" value="Cyclophilin-type_PPIase_dom"/>
</dbReference>
<dbReference type="Pfam" id="PF00160">
    <property type="entry name" value="Pro_isomerase"/>
    <property type="match status" value="1"/>
</dbReference>
<dbReference type="CDD" id="cd00317">
    <property type="entry name" value="cyclophilin"/>
    <property type="match status" value="1"/>
</dbReference>
<evidence type="ECO:0000256" key="1">
    <source>
        <dbReference type="ARBA" id="ARBA00002388"/>
    </source>
</evidence>
<evidence type="ECO:0000256" key="4">
    <source>
        <dbReference type="RuleBase" id="RU363019"/>
    </source>
</evidence>
<reference evidence="7 8" key="1">
    <citation type="journal article" date="2009" name="Stand. Genomic Sci.">
        <title>Complete genome sequence of Acidimicrobium ferrooxidans type strain (ICP).</title>
        <authorList>
            <person name="Clum A."/>
            <person name="Nolan M."/>
            <person name="Lang E."/>
            <person name="Glavina Del Rio T."/>
            <person name="Tice H."/>
            <person name="Copeland A."/>
            <person name="Cheng J.F."/>
            <person name="Lucas S."/>
            <person name="Chen F."/>
            <person name="Bruce D."/>
            <person name="Goodwin L."/>
            <person name="Pitluck S."/>
            <person name="Ivanova N."/>
            <person name="Mavrommatis K."/>
            <person name="Mikhailova N."/>
            <person name="Pati A."/>
            <person name="Chen A."/>
            <person name="Palaniappan K."/>
            <person name="Goker M."/>
            <person name="Spring S."/>
            <person name="Land M."/>
            <person name="Hauser L."/>
            <person name="Chang Y.J."/>
            <person name="Jeffries C.C."/>
            <person name="Chain P."/>
            <person name="Bristow J."/>
            <person name="Eisen J.A."/>
            <person name="Markowitz V."/>
            <person name="Hugenholtz P."/>
            <person name="Kyrpides N.C."/>
            <person name="Klenk H.P."/>
            <person name="Lapidus A."/>
        </authorList>
    </citation>
    <scope>NUCLEOTIDE SEQUENCE [LARGE SCALE GENOMIC DNA]</scope>
    <source>
        <strain evidence="8">DSM 10331 / JCM 15462 / NBRC 103882 / ICP</strain>
    </source>
</reference>
<dbReference type="KEGG" id="afo:Afer_0109"/>
<dbReference type="InterPro" id="IPR029000">
    <property type="entry name" value="Cyclophilin-like_dom_sf"/>
</dbReference>
<evidence type="ECO:0000313" key="7">
    <source>
        <dbReference type="EMBL" id="ACU53080.1"/>
    </source>
</evidence>
<evidence type="ECO:0000256" key="5">
    <source>
        <dbReference type="SAM" id="Phobius"/>
    </source>
</evidence>
<feature type="domain" description="PPIase cyclophilin-type" evidence="6">
    <location>
        <begin position="130"/>
        <end position="265"/>
    </location>
</feature>
<keyword evidence="3 4" id="KW-0413">Isomerase</keyword>
<accession>C7M1N1</accession>
<keyword evidence="5" id="KW-1133">Transmembrane helix</keyword>
<dbReference type="SUPFAM" id="SSF50891">
    <property type="entry name" value="Cyclophilin-like"/>
    <property type="match status" value="1"/>
</dbReference>
<evidence type="ECO:0000313" key="8">
    <source>
        <dbReference type="Proteomes" id="UP000000771"/>
    </source>
</evidence>
<keyword evidence="5" id="KW-0812">Transmembrane</keyword>
<dbReference type="eggNOG" id="COG0652">
    <property type="taxonomic scope" value="Bacteria"/>
</dbReference>
<evidence type="ECO:0000256" key="2">
    <source>
        <dbReference type="ARBA" id="ARBA00023110"/>
    </source>
</evidence>
<dbReference type="Gene3D" id="2.40.100.10">
    <property type="entry name" value="Cyclophilin-like"/>
    <property type="match status" value="1"/>
</dbReference>
<dbReference type="STRING" id="525909.Afer_0109"/>
<protein>
    <recommendedName>
        <fullName evidence="4">Peptidyl-prolyl cis-trans isomerase</fullName>
        <shortName evidence="4">PPIase</shortName>
        <ecNumber evidence="4">5.2.1.8</ecNumber>
    </recommendedName>
</protein>
<feature type="transmembrane region" description="Helical" evidence="5">
    <location>
        <begin position="61"/>
        <end position="80"/>
    </location>
</feature>
<dbReference type="PRINTS" id="PR00153">
    <property type="entry name" value="CSAPPISMRASE"/>
</dbReference>
<comment type="function">
    <text evidence="1 4">PPIases accelerate the folding of proteins. It catalyzes the cis-trans isomerization of proline imidic peptide bonds in oligopeptides.</text>
</comment>
<dbReference type="PANTHER" id="PTHR45625:SF4">
    <property type="entry name" value="PEPTIDYLPROLYL ISOMERASE DOMAIN AND WD REPEAT-CONTAINING PROTEIN 1"/>
    <property type="match status" value="1"/>
</dbReference>
<dbReference type="InterPro" id="IPR044666">
    <property type="entry name" value="Cyclophilin_A-like"/>
</dbReference>
<evidence type="ECO:0000259" key="6">
    <source>
        <dbReference type="PROSITE" id="PS50072"/>
    </source>
</evidence>
<keyword evidence="5" id="KW-0472">Membrane</keyword>
<dbReference type="HOGENOM" id="CLU_012062_8_1_11"/>
<dbReference type="AlphaFoldDB" id="C7M1N1"/>
<dbReference type="EC" id="5.2.1.8" evidence="4"/>
<dbReference type="EMBL" id="CP001631">
    <property type="protein sequence ID" value="ACU53080.1"/>
    <property type="molecule type" value="Genomic_DNA"/>
</dbReference>
<evidence type="ECO:0000256" key="3">
    <source>
        <dbReference type="ARBA" id="ARBA00023235"/>
    </source>
</evidence>
<name>C7M1N1_ACIFD</name>